<keyword evidence="2" id="KW-1185">Reference proteome</keyword>
<dbReference type="PANTHER" id="PTHR31973:SF195">
    <property type="entry name" value="MUDR FAMILY TRANSPOSASE"/>
    <property type="match status" value="1"/>
</dbReference>
<dbReference type="Proteomes" id="UP000026915">
    <property type="component" value="Chromosome 1"/>
</dbReference>
<dbReference type="PANTHER" id="PTHR31973">
    <property type="entry name" value="POLYPROTEIN, PUTATIVE-RELATED"/>
    <property type="match status" value="1"/>
</dbReference>
<dbReference type="STRING" id="3641.A0A061DXL1"/>
<reference evidence="1 2" key="1">
    <citation type="journal article" date="2013" name="Genome Biol.">
        <title>The genome sequence of the most widely cultivated cacao type and its use to identify candidate genes regulating pod color.</title>
        <authorList>
            <person name="Motamayor J.C."/>
            <person name="Mockaitis K."/>
            <person name="Schmutz J."/>
            <person name="Haiminen N."/>
            <person name="Iii D.L."/>
            <person name="Cornejo O."/>
            <person name="Findley S.D."/>
            <person name="Zheng P."/>
            <person name="Utro F."/>
            <person name="Royaert S."/>
            <person name="Saski C."/>
            <person name="Jenkins J."/>
            <person name="Podicheti R."/>
            <person name="Zhao M."/>
            <person name="Scheffler B.E."/>
            <person name="Stack J.C."/>
            <person name="Feltus F.A."/>
            <person name="Mustiga G.M."/>
            <person name="Amores F."/>
            <person name="Phillips W."/>
            <person name="Marelli J.P."/>
            <person name="May G.D."/>
            <person name="Shapiro H."/>
            <person name="Ma J."/>
            <person name="Bustamante C.D."/>
            <person name="Schnell R.J."/>
            <person name="Main D."/>
            <person name="Gilbert D."/>
            <person name="Parida L."/>
            <person name="Kuhn D.N."/>
        </authorList>
    </citation>
    <scope>NUCLEOTIDE SEQUENCE [LARGE SCALE GENOMIC DNA]</scope>
    <source>
        <strain evidence="2">cv. Matina 1-6</strain>
    </source>
</reference>
<name>A0A061DXL1_THECC</name>
<accession>A0A061DXL1</accession>
<dbReference type="EMBL" id="CM001879">
    <property type="protein sequence ID" value="EOX94723.1"/>
    <property type="molecule type" value="Genomic_DNA"/>
</dbReference>
<organism evidence="1 2">
    <name type="scientific">Theobroma cacao</name>
    <name type="common">Cacao</name>
    <name type="synonym">Cocoa</name>
    <dbReference type="NCBI Taxonomy" id="3641"/>
    <lineage>
        <taxon>Eukaryota</taxon>
        <taxon>Viridiplantae</taxon>
        <taxon>Streptophyta</taxon>
        <taxon>Embryophyta</taxon>
        <taxon>Tracheophyta</taxon>
        <taxon>Spermatophyta</taxon>
        <taxon>Magnoliopsida</taxon>
        <taxon>eudicotyledons</taxon>
        <taxon>Gunneridae</taxon>
        <taxon>Pentapetalae</taxon>
        <taxon>rosids</taxon>
        <taxon>malvids</taxon>
        <taxon>Malvales</taxon>
        <taxon>Malvaceae</taxon>
        <taxon>Byttnerioideae</taxon>
        <taxon>Theobroma</taxon>
    </lineage>
</organism>
<evidence type="ECO:0000313" key="2">
    <source>
        <dbReference type="Proteomes" id="UP000026915"/>
    </source>
</evidence>
<dbReference type="HOGENOM" id="CLU_1450084_0_0_1"/>
<dbReference type="InParanoid" id="A0A061DXL1"/>
<protein>
    <submittedName>
        <fullName evidence="1">Uncharacterized protein</fullName>
    </submittedName>
</protein>
<proteinExistence type="predicted"/>
<evidence type="ECO:0000313" key="1">
    <source>
        <dbReference type="EMBL" id="EOX94723.1"/>
    </source>
</evidence>
<dbReference type="AlphaFoldDB" id="A0A061DXL1"/>
<dbReference type="Gramene" id="EOX94723">
    <property type="protein sequence ID" value="EOX94723"/>
    <property type="gene ID" value="TCM_004334"/>
</dbReference>
<sequence length="187" mass="21825">MSHKLQANGVTLKPKDIIGEMRVQWGLECLYGKAWQAKEYAKRLIFGPPEESFQLLPSYFYILEQENPDTVTVVATDEAQRFKYCFWSYGACIWGGRVLWTSLLEGHGNPIIFLPQYERRRWITHEFIVFFNKCKCEAVELCVDYYKTTILMKGYVGSILPIGHLNEWDIPLHVKQIVVLLPPCRFV</sequence>
<gene>
    <name evidence="1" type="ORF">TCM_004334</name>
</gene>